<comment type="caution">
    <text evidence="1">The sequence shown here is derived from an EMBL/GenBank/DDBJ whole genome shotgun (WGS) entry which is preliminary data.</text>
</comment>
<name>A0ABW1F115_9ACTN</name>
<dbReference type="Proteomes" id="UP001596067">
    <property type="component" value="Unassembled WGS sequence"/>
</dbReference>
<accession>A0ABW1F115</accession>
<dbReference type="EMBL" id="JBHSOD010000019">
    <property type="protein sequence ID" value="MFC5886644.1"/>
    <property type="molecule type" value="Genomic_DNA"/>
</dbReference>
<protein>
    <submittedName>
        <fullName evidence="1">Uncharacterized protein</fullName>
    </submittedName>
</protein>
<proteinExistence type="predicted"/>
<evidence type="ECO:0000313" key="2">
    <source>
        <dbReference type="Proteomes" id="UP001596067"/>
    </source>
</evidence>
<reference evidence="2" key="1">
    <citation type="journal article" date="2019" name="Int. J. Syst. Evol. Microbiol.">
        <title>The Global Catalogue of Microorganisms (GCM) 10K type strain sequencing project: providing services to taxonomists for standard genome sequencing and annotation.</title>
        <authorList>
            <consortium name="The Broad Institute Genomics Platform"/>
            <consortium name="The Broad Institute Genome Sequencing Center for Infectious Disease"/>
            <person name="Wu L."/>
            <person name="Ma J."/>
        </authorList>
    </citation>
    <scope>NUCLEOTIDE SEQUENCE [LARGE SCALE GENOMIC DNA]</scope>
    <source>
        <strain evidence="2">CGMCC 4.1469</strain>
    </source>
</reference>
<keyword evidence="2" id="KW-1185">Reference proteome</keyword>
<dbReference type="SUPFAM" id="SSF140453">
    <property type="entry name" value="EsxAB dimer-like"/>
    <property type="match status" value="1"/>
</dbReference>
<dbReference type="InterPro" id="IPR036689">
    <property type="entry name" value="ESAT-6-like_sf"/>
</dbReference>
<gene>
    <name evidence="1" type="ORF">ACFP0N_16900</name>
</gene>
<dbReference type="RefSeq" id="WP_313766050.1">
    <property type="nucleotide sequence ID" value="NZ_BAAAVH010000012.1"/>
</dbReference>
<evidence type="ECO:0000313" key="1">
    <source>
        <dbReference type="EMBL" id="MFC5886644.1"/>
    </source>
</evidence>
<organism evidence="1 2">
    <name type="scientific">Kitasatospora aburaviensis</name>
    <dbReference type="NCBI Taxonomy" id="67265"/>
    <lineage>
        <taxon>Bacteria</taxon>
        <taxon>Bacillati</taxon>
        <taxon>Actinomycetota</taxon>
        <taxon>Actinomycetes</taxon>
        <taxon>Kitasatosporales</taxon>
        <taxon>Streptomycetaceae</taxon>
        <taxon>Kitasatospora</taxon>
    </lineage>
</organism>
<dbReference type="Gene3D" id="1.10.287.1060">
    <property type="entry name" value="ESAT-6-like"/>
    <property type="match status" value="1"/>
</dbReference>
<sequence>MAAPGTPPGGVPTRVSTTALDRAATSLGAIADDSTAAGRTADESTGNAASKLGGWDIAEALRGTLREWHEQVAQLNGRLNQEAGMMRQTHSNYLSVEHGIAASFPGGA</sequence>